<keyword evidence="1" id="KW-0677">Repeat</keyword>
<dbReference type="PANTHER" id="PTHR23048">
    <property type="entry name" value="MYOSIN LIGHT CHAIN 1, 3"/>
    <property type="match status" value="1"/>
</dbReference>
<name>A0AAW0F419_9TRYP</name>
<dbReference type="PROSITE" id="PS50222">
    <property type="entry name" value="EF_HAND_2"/>
    <property type="match status" value="1"/>
</dbReference>
<reference evidence="5 6" key="1">
    <citation type="journal article" date="2021" name="MBio">
        <title>A New Model Trypanosomatid, Novymonas esmeraldas: Genomic Perception of Its 'Candidatus Pandoraea novymonadis' Endosymbiont.</title>
        <authorList>
            <person name="Zakharova A."/>
            <person name="Saura A."/>
            <person name="Butenko A."/>
            <person name="Podesvova L."/>
            <person name="Warmusova S."/>
            <person name="Kostygov A.Y."/>
            <person name="Nenarokova A."/>
            <person name="Lukes J."/>
            <person name="Opperdoes F.R."/>
            <person name="Yurchenko V."/>
        </authorList>
    </citation>
    <scope>NUCLEOTIDE SEQUENCE [LARGE SCALE GENOMIC DNA]</scope>
    <source>
        <strain evidence="5 6">E262AT.01</strain>
    </source>
</reference>
<comment type="caution">
    <text evidence="5">The sequence shown here is derived from an EMBL/GenBank/DDBJ whole genome shotgun (WGS) entry which is preliminary data.</text>
</comment>
<dbReference type="AlphaFoldDB" id="A0AAW0F419"/>
<dbReference type="InterPro" id="IPR002048">
    <property type="entry name" value="EF_hand_dom"/>
</dbReference>
<keyword evidence="2" id="KW-0106">Calcium</keyword>
<dbReference type="InterPro" id="IPR011992">
    <property type="entry name" value="EF-hand-dom_pair"/>
</dbReference>
<dbReference type="GO" id="GO:0016460">
    <property type="term" value="C:myosin II complex"/>
    <property type="evidence" value="ECO:0007669"/>
    <property type="project" value="TreeGrafter"/>
</dbReference>
<sequence>MASSSFLREDIKEVFSIFDEDGSGTISMQEVGRALYTITGQRVPRTELLKLIAFAQDAVAKQQALQSQQDHGSPQHHPKGMGSGPDRPQSATRTADGDLQSPAAADGQPAATDTRPSSGGGAPGGNSSTGATSPVVQQGGAAAATTSPSAAAARNQARFVSPHSHQLDSSEGIDVDVFEQIVLRKLKHRSYEEELAYTFALLEDKSYLGFITKESVRRAAAETGEPLTEAEIAEMFDPLVTGVPTAAVDLSTFTDLQLAARKAEDS</sequence>
<accession>A0AAW0F419</accession>
<dbReference type="PANTHER" id="PTHR23048:SF0">
    <property type="entry name" value="CALMODULIN LIKE 3"/>
    <property type="match status" value="1"/>
</dbReference>
<dbReference type="GO" id="GO:0005509">
    <property type="term" value="F:calcium ion binding"/>
    <property type="evidence" value="ECO:0007669"/>
    <property type="project" value="InterPro"/>
</dbReference>
<dbReference type="Proteomes" id="UP001430356">
    <property type="component" value="Unassembled WGS sequence"/>
</dbReference>
<evidence type="ECO:0000256" key="3">
    <source>
        <dbReference type="SAM" id="MobiDB-lite"/>
    </source>
</evidence>
<dbReference type="PROSITE" id="PS00018">
    <property type="entry name" value="EF_HAND_1"/>
    <property type="match status" value="1"/>
</dbReference>
<evidence type="ECO:0000259" key="4">
    <source>
        <dbReference type="PROSITE" id="PS50222"/>
    </source>
</evidence>
<proteinExistence type="predicted"/>
<dbReference type="SUPFAM" id="SSF47473">
    <property type="entry name" value="EF-hand"/>
    <property type="match status" value="1"/>
</dbReference>
<organism evidence="5 6">
    <name type="scientific">Novymonas esmeraldas</name>
    <dbReference type="NCBI Taxonomy" id="1808958"/>
    <lineage>
        <taxon>Eukaryota</taxon>
        <taxon>Discoba</taxon>
        <taxon>Euglenozoa</taxon>
        <taxon>Kinetoplastea</taxon>
        <taxon>Metakinetoplastina</taxon>
        <taxon>Trypanosomatida</taxon>
        <taxon>Trypanosomatidae</taxon>
        <taxon>Novymonas</taxon>
    </lineage>
</organism>
<feature type="compositionally biased region" description="Polar residues" evidence="3">
    <location>
        <begin position="63"/>
        <end position="72"/>
    </location>
</feature>
<evidence type="ECO:0000256" key="2">
    <source>
        <dbReference type="ARBA" id="ARBA00022837"/>
    </source>
</evidence>
<dbReference type="Gene3D" id="1.10.238.10">
    <property type="entry name" value="EF-hand"/>
    <property type="match status" value="2"/>
</dbReference>
<dbReference type="InterPro" id="IPR050230">
    <property type="entry name" value="CALM/Myosin/TropC-like"/>
</dbReference>
<dbReference type="Pfam" id="PF13405">
    <property type="entry name" value="EF-hand_6"/>
    <property type="match status" value="1"/>
</dbReference>
<dbReference type="EMBL" id="JAECZO010000002">
    <property type="protein sequence ID" value="KAK7199964.1"/>
    <property type="molecule type" value="Genomic_DNA"/>
</dbReference>
<evidence type="ECO:0000256" key="1">
    <source>
        <dbReference type="ARBA" id="ARBA00022737"/>
    </source>
</evidence>
<keyword evidence="6" id="KW-1185">Reference proteome</keyword>
<feature type="domain" description="EF-hand" evidence="4">
    <location>
        <begin position="6"/>
        <end position="41"/>
    </location>
</feature>
<feature type="compositionally biased region" description="Low complexity" evidence="3">
    <location>
        <begin position="125"/>
        <end position="149"/>
    </location>
</feature>
<dbReference type="InterPro" id="IPR018247">
    <property type="entry name" value="EF_Hand_1_Ca_BS"/>
</dbReference>
<dbReference type="SMART" id="SM00054">
    <property type="entry name" value="EFh"/>
    <property type="match status" value="1"/>
</dbReference>
<evidence type="ECO:0000313" key="6">
    <source>
        <dbReference type="Proteomes" id="UP001430356"/>
    </source>
</evidence>
<evidence type="ECO:0000313" key="5">
    <source>
        <dbReference type="EMBL" id="KAK7199964.1"/>
    </source>
</evidence>
<protein>
    <submittedName>
        <fullName evidence="5">Caltractin</fullName>
    </submittedName>
</protein>
<gene>
    <name evidence="5" type="ORF">NESM_000044900</name>
</gene>
<feature type="region of interest" description="Disordered" evidence="3">
    <location>
        <begin position="62"/>
        <end position="149"/>
    </location>
</feature>